<dbReference type="GO" id="GO:0003700">
    <property type="term" value="F:DNA-binding transcription factor activity"/>
    <property type="evidence" value="ECO:0007669"/>
    <property type="project" value="InterPro"/>
</dbReference>
<keyword evidence="4" id="KW-0804">Transcription</keyword>
<dbReference type="CDD" id="cd00592">
    <property type="entry name" value="HTH_MerR-like"/>
    <property type="match status" value="1"/>
</dbReference>
<dbReference type="SUPFAM" id="SSF53335">
    <property type="entry name" value="S-adenosyl-L-methionine-dependent methyltransferases"/>
    <property type="match status" value="1"/>
</dbReference>
<evidence type="ECO:0000256" key="4">
    <source>
        <dbReference type="ARBA" id="ARBA00023163"/>
    </source>
</evidence>
<dbReference type="Gene3D" id="3.40.50.150">
    <property type="entry name" value="Vaccinia Virus protein VP39"/>
    <property type="match status" value="1"/>
</dbReference>
<dbReference type="GO" id="GO:0008757">
    <property type="term" value="F:S-adenosylmethionine-dependent methyltransferase activity"/>
    <property type="evidence" value="ECO:0007669"/>
    <property type="project" value="InterPro"/>
</dbReference>
<name>A0A417YNZ3_9BACI</name>
<dbReference type="InterPro" id="IPR009061">
    <property type="entry name" value="DNA-bd_dom_put_sf"/>
</dbReference>
<dbReference type="EMBL" id="QWEH01000001">
    <property type="protein sequence ID" value="RHW35340.1"/>
    <property type="molecule type" value="Genomic_DNA"/>
</dbReference>
<dbReference type="PANTHER" id="PTHR30204">
    <property type="entry name" value="REDOX-CYCLING DRUG-SENSING TRANSCRIPTIONAL ACTIVATOR SOXR"/>
    <property type="match status" value="1"/>
</dbReference>
<dbReference type="InterPro" id="IPR013216">
    <property type="entry name" value="Methyltransf_11"/>
</dbReference>
<dbReference type="SMART" id="SM00422">
    <property type="entry name" value="HTH_MERR"/>
    <property type="match status" value="1"/>
</dbReference>
<dbReference type="PROSITE" id="PS50937">
    <property type="entry name" value="HTH_MERR_2"/>
    <property type="match status" value="1"/>
</dbReference>
<dbReference type="InterPro" id="IPR029063">
    <property type="entry name" value="SAM-dependent_MTases_sf"/>
</dbReference>
<dbReference type="Gene3D" id="1.10.1660.10">
    <property type="match status" value="1"/>
</dbReference>
<protein>
    <submittedName>
        <fullName evidence="6">MerR family transcriptional regulator</fullName>
    </submittedName>
</protein>
<comment type="caution">
    <text evidence="6">The sequence shown here is derived from an EMBL/GenBank/DDBJ whole genome shotgun (WGS) entry which is preliminary data.</text>
</comment>
<evidence type="ECO:0000313" key="7">
    <source>
        <dbReference type="Proteomes" id="UP000285456"/>
    </source>
</evidence>
<keyword evidence="3" id="KW-0238">DNA-binding</keyword>
<dbReference type="OrthoDB" id="465705at2"/>
<organism evidence="6 7">
    <name type="scientific">Oceanobacillus profundus</name>
    <dbReference type="NCBI Taxonomy" id="372463"/>
    <lineage>
        <taxon>Bacteria</taxon>
        <taxon>Bacillati</taxon>
        <taxon>Bacillota</taxon>
        <taxon>Bacilli</taxon>
        <taxon>Bacillales</taxon>
        <taxon>Bacillaceae</taxon>
        <taxon>Oceanobacillus</taxon>
    </lineage>
</organism>
<evidence type="ECO:0000256" key="3">
    <source>
        <dbReference type="ARBA" id="ARBA00023125"/>
    </source>
</evidence>
<dbReference type="AlphaFoldDB" id="A0A417YNZ3"/>
<dbReference type="InterPro" id="IPR000551">
    <property type="entry name" value="MerR-type_HTH_dom"/>
</dbReference>
<dbReference type="RefSeq" id="WP_118888461.1">
    <property type="nucleotide sequence ID" value="NZ_PHUT01000001.1"/>
</dbReference>
<accession>A0A417YNZ3</accession>
<dbReference type="InterPro" id="IPR047057">
    <property type="entry name" value="MerR_fam"/>
</dbReference>
<dbReference type="CDD" id="cd02440">
    <property type="entry name" value="AdoMet_MTases"/>
    <property type="match status" value="1"/>
</dbReference>
<proteinExistence type="predicted"/>
<evidence type="ECO:0000256" key="2">
    <source>
        <dbReference type="ARBA" id="ARBA00023015"/>
    </source>
</evidence>
<dbReference type="SUPFAM" id="SSF46955">
    <property type="entry name" value="Putative DNA-binding domain"/>
    <property type="match status" value="1"/>
</dbReference>
<evidence type="ECO:0000256" key="1">
    <source>
        <dbReference type="ARBA" id="ARBA00022491"/>
    </source>
</evidence>
<dbReference type="Proteomes" id="UP000285456">
    <property type="component" value="Unassembled WGS sequence"/>
</dbReference>
<dbReference type="Pfam" id="PF13411">
    <property type="entry name" value="MerR_1"/>
    <property type="match status" value="1"/>
</dbReference>
<reference evidence="6 7" key="1">
    <citation type="journal article" date="2007" name="Int. J. Syst. Evol. Microbiol.">
        <title>Oceanobacillus profundus sp. nov., isolated from a deep-sea sediment core.</title>
        <authorList>
            <person name="Kim Y.G."/>
            <person name="Choi D.H."/>
            <person name="Hyun S."/>
            <person name="Cho B.C."/>
        </authorList>
    </citation>
    <scope>NUCLEOTIDE SEQUENCE [LARGE SCALE GENOMIC DNA]</scope>
    <source>
        <strain evidence="6 7">DSM 18246</strain>
    </source>
</reference>
<keyword evidence="7" id="KW-1185">Reference proteome</keyword>
<feature type="domain" description="HTH merR-type" evidence="5">
    <location>
        <begin position="8"/>
        <end position="77"/>
    </location>
</feature>
<keyword evidence="2" id="KW-0805">Transcription regulation</keyword>
<dbReference type="Pfam" id="PF08241">
    <property type="entry name" value="Methyltransf_11"/>
    <property type="match status" value="1"/>
</dbReference>
<dbReference type="PRINTS" id="PR00040">
    <property type="entry name" value="HTHMERR"/>
</dbReference>
<evidence type="ECO:0000313" key="6">
    <source>
        <dbReference type="EMBL" id="RHW35340.1"/>
    </source>
</evidence>
<dbReference type="GO" id="GO:0003677">
    <property type="term" value="F:DNA binding"/>
    <property type="evidence" value="ECO:0007669"/>
    <property type="project" value="UniProtKB-KW"/>
</dbReference>
<evidence type="ECO:0000259" key="5">
    <source>
        <dbReference type="PROSITE" id="PS50937"/>
    </source>
</evidence>
<sequence length="352" mass="40280">MKKKGESFMQIKEVAKQLNTTPRAIRFYEEKGLIAPKKDAENEYRYFSDTDVSRLSTILALREIGLPVKGIKKVLEDPDMTIKGYLHVQRSALVEQWLEIKDMIDTIDRMVECTDRDFYDLAQHLKKLKHLRKGWEDKWGFDSWAEDFDNHIKQEGHGFNVHQGYDEALERIAGTVHLDEHAVCADIGVGTGNLGAKFLAKGINVIGIDQSKKMLEICNKKHPEIEVRHGHFLALPLLDSQVDTVVSSYALHHLLDSEKLLALSEMTRVLKPNGQICIADLMFLDETHQAEVMDALRMEGNTEAIEAIEDEYYADRSLLVKWLEENQYKVETVMFNDILSMIYAKKVDKAGS</sequence>
<gene>
    <name evidence="6" type="ORF">D1B32_01595</name>
</gene>
<keyword evidence="1" id="KW-0678">Repressor</keyword>
<dbReference type="PANTHER" id="PTHR30204:SF69">
    <property type="entry name" value="MERR-FAMILY TRANSCRIPTIONAL REGULATOR"/>
    <property type="match status" value="1"/>
</dbReference>